<dbReference type="Proteomes" id="UP000479190">
    <property type="component" value="Unassembled WGS sequence"/>
</dbReference>
<proteinExistence type="predicted"/>
<evidence type="ECO:0000256" key="1">
    <source>
        <dbReference type="SAM" id="MobiDB-lite"/>
    </source>
</evidence>
<dbReference type="EMBL" id="CADCXV010000706">
    <property type="protein sequence ID" value="CAB0033308.1"/>
    <property type="molecule type" value="Genomic_DNA"/>
</dbReference>
<evidence type="ECO:0000313" key="3">
    <source>
        <dbReference type="Proteomes" id="UP000479190"/>
    </source>
</evidence>
<sequence length="88" mass="10295">MRRFRRKMRALSSVRPRNASSSMSSRPECTMLMPKAFVPNFCKSSLPIFWILLSRKSTLTSFMLSIGKRARSAFMSWLRMQVENMLNN</sequence>
<accession>A0A6H5I5U1</accession>
<protein>
    <submittedName>
        <fullName evidence="2">Uncharacterized protein</fullName>
    </submittedName>
</protein>
<name>A0A6H5I5U1_9HYME</name>
<dbReference type="AlphaFoldDB" id="A0A6H5I5U1"/>
<gene>
    <name evidence="2" type="ORF">TBRA_LOCUS5225</name>
</gene>
<organism evidence="2 3">
    <name type="scientific">Trichogramma brassicae</name>
    <dbReference type="NCBI Taxonomy" id="86971"/>
    <lineage>
        <taxon>Eukaryota</taxon>
        <taxon>Metazoa</taxon>
        <taxon>Ecdysozoa</taxon>
        <taxon>Arthropoda</taxon>
        <taxon>Hexapoda</taxon>
        <taxon>Insecta</taxon>
        <taxon>Pterygota</taxon>
        <taxon>Neoptera</taxon>
        <taxon>Endopterygota</taxon>
        <taxon>Hymenoptera</taxon>
        <taxon>Apocrita</taxon>
        <taxon>Proctotrupomorpha</taxon>
        <taxon>Chalcidoidea</taxon>
        <taxon>Trichogrammatidae</taxon>
        <taxon>Trichogramma</taxon>
    </lineage>
</organism>
<feature type="region of interest" description="Disordered" evidence="1">
    <location>
        <begin position="1"/>
        <end position="26"/>
    </location>
</feature>
<evidence type="ECO:0000313" key="2">
    <source>
        <dbReference type="EMBL" id="CAB0033308.1"/>
    </source>
</evidence>
<reference evidence="2 3" key="1">
    <citation type="submission" date="2020-02" db="EMBL/GenBank/DDBJ databases">
        <authorList>
            <person name="Ferguson B K."/>
        </authorList>
    </citation>
    <scope>NUCLEOTIDE SEQUENCE [LARGE SCALE GENOMIC DNA]</scope>
</reference>
<keyword evidence="3" id="KW-1185">Reference proteome</keyword>